<organism evidence="2 3">
    <name type="scientific">Natrarchaeobius chitinivorans</name>
    <dbReference type="NCBI Taxonomy" id="1679083"/>
    <lineage>
        <taxon>Archaea</taxon>
        <taxon>Methanobacteriati</taxon>
        <taxon>Methanobacteriota</taxon>
        <taxon>Stenosarchaea group</taxon>
        <taxon>Halobacteria</taxon>
        <taxon>Halobacteriales</taxon>
        <taxon>Natrialbaceae</taxon>
        <taxon>Natrarchaeobius</taxon>
    </lineage>
</organism>
<dbReference type="Pfam" id="PF18545">
    <property type="entry name" value="HalOD1"/>
    <property type="match status" value="1"/>
</dbReference>
<gene>
    <name evidence="2" type="ORF">EA473_21025</name>
</gene>
<evidence type="ECO:0000313" key="2">
    <source>
        <dbReference type="EMBL" id="RQG90515.1"/>
    </source>
</evidence>
<protein>
    <recommendedName>
        <fullName evidence="1">Halobacterial output domain-containing protein</fullName>
    </recommendedName>
</protein>
<proteinExistence type="predicted"/>
<evidence type="ECO:0000313" key="3">
    <source>
        <dbReference type="Proteomes" id="UP000282323"/>
    </source>
</evidence>
<reference evidence="2 3" key="1">
    <citation type="submission" date="2018-10" db="EMBL/GenBank/DDBJ databases">
        <title>Natrarchaeobius chitinivorans gen. nov., sp. nov., and Natrarchaeobius haloalkaliphilus sp. nov., alkaliphilic, chitin-utilizing haloarchaea from hypersaline alkaline lakes.</title>
        <authorList>
            <person name="Sorokin D.Y."/>
            <person name="Elcheninov A.G."/>
            <person name="Kostrikina N.A."/>
            <person name="Bale N.J."/>
            <person name="Sinninghe Damste J.S."/>
            <person name="Khijniak T.V."/>
            <person name="Kublanov I.V."/>
            <person name="Toshchakov S.V."/>
        </authorList>
    </citation>
    <scope>NUCLEOTIDE SEQUENCE [LARGE SCALE GENOMIC DNA]</scope>
    <source>
        <strain evidence="2 3">AArcht4T</strain>
    </source>
</reference>
<feature type="domain" description="Halobacterial output" evidence="1">
    <location>
        <begin position="13"/>
        <end position="90"/>
    </location>
</feature>
<accession>A0A3N6P4W7</accession>
<sequence>MLLSVDHSQTDSTHPISFDVIAAIADRENVDPTDIEPPEYEALYEAVNPEALDSLFSPRADGSTRTRGRVEFPFCGYRVVVTSEGDVEVHDKLDQK</sequence>
<dbReference type="EMBL" id="REGA01000027">
    <property type="protein sequence ID" value="RQG90515.1"/>
    <property type="molecule type" value="Genomic_DNA"/>
</dbReference>
<dbReference type="InterPro" id="IPR040624">
    <property type="entry name" value="HalOD1"/>
</dbReference>
<keyword evidence="3" id="KW-1185">Reference proteome</keyword>
<evidence type="ECO:0000259" key="1">
    <source>
        <dbReference type="Pfam" id="PF18545"/>
    </source>
</evidence>
<dbReference type="AlphaFoldDB" id="A0A3N6P4W7"/>
<comment type="caution">
    <text evidence="2">The sequence shown here is derived from an EMBL/GenBank/DDBJ whole genome shotgun (WGS) entry which is preliminary data.</text>
</comment>
<dbReference type="RefSeq" id="WP_124197508.1">
    <property type="nucleotide sequence ID" value="NZ_REGA01000027.1"/>
</dbReference>
<dbReference type="OrthoDB" id="199137at2157"/>
<name>A0A3N6P4W7_NATCH</name>
<dbReference type="Proteomes" id="UP000282323">
    <property type="component" value="Unassembled WGS sequence"/>
</dbReference>